<protein>
    <submittedName>
        <fullName evidence="1">Sulfotransferase family protein</fullName>
    </submittedName>
</protein>
<evidence type="ECO:0000313" key="1">
    <source>
        <dbReference type="EMBL" id="GGA42157.1"/>
    </source>
</evidence>
<dbReference type="RefSeq" id="WP_188445831.1">
    <property type="nucleotide sequence ID" value="NZ_BMDW01000005.1"/>
</dbReference>
<keyword evidence="2" id="KW-1185">Reference proteome</keyword>
<dbReference type="SUPFAM" id="SSF52540">
    <property type="entry name" value="P-loop containing nucleoside triphosphate hydrolases"/>
    <property type="match status" value="1"/>
</dbReference>
<sequence>MIPTDSVALDQFRAAVCAEPALEQRLGGIVEMMEFIGVVAAEAAARGITLDPIVVERTLSPDPLGLDRFRLEPITGDAMPGPAWLPAAIVEAPTGPAIDWFYLGASGLSGPFFEDSIRRGRSLPISRFIRHRTPLVTLPESVAAAGAVPDGLIFHLSRCGSTLVAQMLAALPGAVVVSEPQPFDWVLQYAHNATGQPIAQRLALIRAMAAVLGRHTIGGHGFVIKLDSWHTRALPLLAQAFPQTRWIFLYRDPLEIMASQFRQRGFQTIRGGIGQSVFGIDEAGLSEEEYCACLLERTCAPILDAINGPSGMLINYAELPGAVEHRILPHFGIALNPAARPALAEATARDAKAPYTTFAPDTDAKRREASAAVRAAVARYLDAPYRRLEMQRTGG</sequence>
<evidence type="ECO:0000313" key="2">
    <source>
        <dbReference type="Proteomes" id="UP000618591"/>
    </source>
</evidence>
<dbReference type="Proteomes" id="UP000618591">
    <property type="component" value="Unassembled WGS sequence"/>
</dbReference>
<proteinExistence type="predicted"/>
<dbReference type="PANTHER" id="PTHR33844">
    <property type="entry name" value="SULFOTRANSFER_1 DOMAIN-CONTAINING PROTEIN"/>
    <property type="match status" value="1"/>
</dbReference>
<gene>
    <name evidence="1" type="ORF">GCM10011395_10550</name>
</gene>
<reference evidence="2" key="1">
    <citation type="journal article" date="2019" name="Int. J. Syst. Evol. Microbiol.">
        <title>The Global Catalogue of Microorganisms (GCM) 10K type strain sequencing project: providing services to taxonomists for standard genome sequencing and annotation.</title>
        <authorList>
            <consortium name="The Broad Institute Genomics Platform"/>
            <consortium name="The Broad Institute Genome Sequencing Center for Infectious Disease"/>
            <person name="Wu L."/>
            <person name="Ma J."/>
        </authorList>
    </citation>
    <scope>NUCLEOTIDE SEQUENCE [LARGE SCALE GENOMIC DNA]</scope>
    <source>
        <strain evidence="2">CGMCC 1.10106</strain>
    </source>
</reference>
<organism evidence="1 2">
    <name type="scientific">Sphingomonas psychrolutea</name>
    <dbReference type="NCBI Taxonomy" id="1259676"/>
    <lineage>
        <taxon>Bacteria</taxon>
        <taxon>Pseudomonadati</taxon>
        <taxon>Pseudomonadota</taxon>
        <taxon>Alphaproteobacteria</taxon>
        <taxon>Sphingomonadales</taxon>
        <taxon>Sphingomonadaceae</taxon>
        <taxon>Sphingomonas</taxon>
    </lineage>
</organism>
<name>A0ABQ1GEE2_9SPHN</name>
<dbReference type="InterPro" id="IPR027417">
    <property type="entry name" value="P-loop_NTPase"/>
</dbReference>
<dbReference type="EMBL" id="BMDW01000005">
    <property type="protein sequence ID" value="GGA42157.1"/>
    <property type="molecule type" value="Genomic_DNA"/>
</dbReference>
<accession>A0ABQ1GEE2</accession>
<comment type="caution">
    <text evidence="1">The sequence shown here is derived from an EMBL/GenBank/DDBJ whole genome shotgun (WGS) entry which is preliminary data.</text>
</comment>
<dbReference type="Pfam" id="PF13469">
    <property type="entry name" value="Sulfotransfer_3"/>
    <property type="match status" value="1"/>
</dbReference>
<dbReference type="Gene3D" id="3.40.50.300">
    <property type="entry name" value="P-loop containing nucleotide triphosphate hydrolases"/>
    <property type="match status" value="1"/>
</dbReference>
<dbReference type="PANTHER" id="PTHR33844:SF1">
    <property type="entry name" value="SULFOTRANSFERASE DOMAIN-CONTAINING PROTEIN"/>
    <property type="match status" value="1"/>
</dbReference>